<accession>A0A087SIL3</accession>
<dbReference type="RefSeq" id="XP_011398463.1">
    <property type="nucleotide sequence ID" value="XM_011400161.1"/>
</dbReference>
<reference evidence="7 8" key="1">
    <citation type="journal article" date="2014" name="BMC Genomics">
        <title>Oil accumulation mechanisms of the oleaginous microalga Chlorella protothecoides revealed through its genome, transcriptomes, and proteomes.</title>
        <authorList>
            <person name="Gao C."/>
            <person name="Wang Y."/>
            <person name="Shen Y."/>
            <person name="Yan D."/>
            <person name="He X."/>
            <person name="Dai J."/>
            <person name="Wu Q."/>
        </authorList>
    </citation>
    <scope>NUCLEOTIDE SEQUENCE [LARGE SCALE GENOMIC DNA]</scope>
    <source>
        <strain evidence="7 8">0710</strain>
    </source>
</reference>
<dbReference type="EMBL" id="KL662119">
    <property type="protein sequence ID" value="KFM25567.1"/>
    <property type="molecule type" value="Genomic_DNA"/>
</dbReference>
<name>A0A087SIL3_AUXPR</name>
<keyword evidence="3 5" id="KW-1133">Transmembrane helix</keyword>
<proteinExistence type="predicted"/>
<feature type="transmembrane region" description="Helical" evidence="5">
    <location>
        <begin position="153"/>
        <end position="173"/>
    </location>
</feature>
<evidence type="ECO:0000256" key="4">
    <source>
        <dbReference type="ARBA" id="ARBA00023136"/>
    </source>
</evidence>
<feature type="transmembrane region" description="Helical" evidence="5">
    <location>
        <begin position="185"/>
        <end position="203"/>
    </location>
</feature>
<evidence type="ECO:0000313" key="7">
    <source>
        <dbReference type="EMBL" id="KFM25567.1"/>
    </source>
</evidence>
<evidence type="ECO:0000256" key="5">
    <source>
        <dbReference type="SAM" id="Phobius"/>
    </source>
</evidence>
<keyword evidence="2 5" id="KW-0812">Transmembrane</keyword>
<feature type="transmembrane region" description="Helical" evidence="5">
    <location>
        <begin position="129"/>
        <end position="147"/>
    </location>
</feature>
<evidence type="ECO:0000256" key="1">
    <source>
        <dbReference type="ARBA" id="ARBA00004141"/>
    </source>
</evidence>
<keyword evidence="7" id="KW-0813">Transport</keyword>
<organism evidence="7 8">
    <name type="scientific">Auxenochlorella protothecoides</name>
    <name type="common">Green microalga</name>
    <name type="synonym">Chlorella protothecoides</name>
    <dbReference type="NCBI Taxonomy" id="3075"/>
    <lineage>
        <taxon>Eukaryota</taxon>
        <taxon>Viridiplantae</taxon>
        <taxon>Chlorophyta</taxon>
        <taxon>core chlorophytes</taxon>
        <taxon>Trebouxiophyceae</taxon>
        <taxon>Chlorellales</taxon>
        <taxon>Chlorellaceae</taxon>
        <taxon>Auxenochlorella</taxon>
    </lineage>
</organism>
<feature type="domain" description="Sugar phosphate transporter" evidence="6">
    <location>
        <begin position="11"/>
        <end position="296"/>
    </location>
</feature>
<feature type="transmembrane region" description="Helical" evidence="5">
    <location>
        <begin position="37"/>
        <end position="56"/>
    </location>
</feature>
<keyword evidence="4 5" id="KW-0472">Membrane</keyword>
<gene>
    <name evidence="7" type="ORF">F751_0594</name>
</gene>
<evidence type="ECO:0000259" key="6">
    <source>
        <dbReference type="Pfam" id="PF03151"/>
    </source>
</evidence>
<evidence type="ECO:0000256" key="2">
    <source>
        <dbReference type="ARBA" id="ARBA00022692"/>
    </source>
</evidence>
<evidence type="ECO:0000256" key="3">
    <source>
        <dbReference type="ARBA" id="ARBA00022989"/>
    </source>
</evidence>
<dbReference type="Pfam" id="PF03151">
    <property type="entry name" value="TPT"/>
    <property type="match status" value="1"/>
</dbReference>
<dbReference type="AlphaFoldDB" id="A0A087SIL3"/>
<keyword evidence="7" id="KW-0762">Sugar transport</keyword>
<evidence type="ECO:0000313" key="8">
    <source>
        <dbReference type="Proteomes" id="UP000028924"/>
    </source>
</evidence>
<dbReference type="OrthoDB" id="417037at2759"/>
<protein>
    <submittedName>
        <fullName evidence="7">Putative UDP-sugar transporter</fullName>
    </submittedName>
</protein>
<feature type="transmembrane region" description="Helical" evidence="5">
    <location>
        <begin position="77"/>
        <end position="99"/>
    </location>
</feature>
<dbReference type="eggNOG" id="KOG1444">
    <property type="taxonomic scope" value="Eukaryota"/>
</dbReference>
<dbReference type="GeneID" id="23611985"/>
<dbReference type="InterPro" id="IPR050186">
    <property type="entry name" value="TPT_transporter"/>
</dbReference>
<comment type="subcellular location">
    <subcellularLocation>
        <location evidence="1">Membrane</location>
        <topology evidence="1">Multi-pass membrane protein</topology>
    </subcellularLocation>
</comment>
<dbReference type="InterPro" id="IPR004853">
    <property type="entry name" value="Sugar_P_trans_dom"/>
</dbReference>
<dbReference type="KEGG" id="apro:F751_0594"/>
<feature type="transmembrane region" description="Helical" evidence="5">
    <location>
        <begin position="12"/>
        <end position="31"/>
    </location>
</feature>
<keyword evidence="8" id="KW-1185">Reference proteome</keyword>
<dbReference type="Proteomes" id="UP000028924">
    <property type="component" value="Unassembled WGS sequence"/>
</dbReference>
<feature type="transmembrane region" description="Helical" evidence="5">
    <location>
        <begin position="223"/>
        <end position="242"/>
    </location>
</feature>
<dbReference type="GO" id="GO:0016020">
    <property type="term" value="C:membrane"/>
    <property type="evidence" value="ECO:0007669"/>
    <property type="project" value="UniProtKB-SubCell"/>
</dbReference>
<sequence length="311" mass="33878">MLMEPTPSQRAIICIQYGVVSVSITLFNRAVFSVYQFNFPAFVTLIQILVSILYIYTLKYSGRLRVGALTIEGARRVAPLALFWWLYVVSGVTALRFLNVPMYSVLRRSTTLVVVAGEYLAFHKVPTGLSLTGLGLMTGGAIVAGLSDVTFNLAGYLWVAVCVFSTATYLLLIRKLKDTGMNQHTLLLYNNVLALPLMLGMLLLGTDELAGVAAYPRLADPRFLVFLLVSCSQAFLLNVCIFRCTLVNSALATNVSGQVKDILTTALGATLFSDVPLRPLNALGLALGLLGSTAYSYISYREANPRKVVVK</sequence>
<dbReference type="PANTHER" id="PTHR11132">
    <property type="entry name" value="SOLUTE CARRIER FAMILY 35"/>
    <property type="match status" value="1"/>
</dbReference>